<accession>A0AAQ3KRU2</accession>
<gene>
    <name evidence="2" type="ORF">Cni_G22432</name>
</gene>
<sequence length="225" mass="25181">MKRFFAAALRARAIILLQMDVEDESRKKLEAFATKSSRLRAEVAECRWMVKNYVDEMNRWRDASLIIYNEGFNKAIEQAQFFDPQADFSRVDCLKEIRDGALVDPEPKEEVPKPYEEGLPTAALEPCGRRRPRLADQDRLAAVEADMAAMRDIVMQMAQHMTQMTKYMTDISSIIPGAPAPPPPPSFSARTSASDPSSSSMSTDLLPTQPLSMSPPPQPPDAPNH</sequence>
<evidence type="ECO:0000313" key="2">
    <source>
        <dbReference type="EMBL" id="WOL13659.1"/>
    </source>
</evidence>
<proteinExistence type="predicted"/>
<keyword evidence="3" id="KW-1185">Reference proteome</keyword>
<protein>
    <submittedName>
        <fullName evidence="2">Uncharacterized protein</fullName>
    </submittedName>
</protein>
<dbReference type="Proteomes" id="UP001327560">
    <property type="component" value="Chromosome 7"/>
</dbReference>
<evidence type="ECO:0000313" key="3">
    <source>
        <dbReference type="Proteomes" id="UP001327560"/>
    </source>
</evidence>
<dbReference type="AlphaFoldDB" id="A0AAQ3KRU2"/>
<reference evidence="2 3" key="1">
    <citation type="submission" date="2023-10" db="EMBL/GenBank/DDBJ databases">
        <title>Chromosome-scale genome assembly provides insights into flower coloration mechanisms of Canna indica.</title>
        <authorList>
            <person name="Li C."/>
        </authorList>
    </citation>
    <scope>NUCLEOTIDE SEQUENCE [LARGE SCALE GENOMIC DNA]</scope>
    <source>
        <tissue evidence="2">Flower</tissue>
    </source>
</reference>
<evidence type="ECO:0000256" key="1">
    <source>
        <dbReference type="SAM" id="MobiDB-lite"/>
    </source>
</evidence>
<organism evidence="2 3">
    <name type="scientific">Canna indica</name>
    <name type="common">Indian-shot</name>
    <dbReference type="NCBI Taxonomy" id="4628"/>
    <lineage>
        <taxon>Eukaryota</taxon>
        <taxon>Viridiplantae</taxon>
        <taxon>Streptophyta</taxon>
        <taxon>Embryophyta</taxon>
        <taxon>Tracheophyta</taxon>
        <taxon>Spermatophyta</taxon>
        <taxon>Magnoliopsida</taxon>
        <taxon>Liliopsida</taxon>
        <taxon>Zingiberales</taxon>
        <taxon>Cannaceae</taxon>
        <taxon>Canna</taxon>
    </lineage>
</organism>
<feature type="region of interest" description="Disordered" evidence="1">
    <location>
        <begin position="173"/>
        <end position="225"/>
    </location>
</feature>
<feature type="compositionally biased region" description="Low complexity" evidence="1">
    <location>
        <begin position="187"/>
        <end position="212"/>
    </location>
</feature>
<feature type="compositionally biased region" description="Pro residues" evidence="1">
    <location>
        <begin position="213"/>
        <end position="225"/>
    </location>
</feature>
<name>A0AAQ3KRU2_9LILI</name>
<dbReference type="EMBL" id="CP136896">
    <property type="protein sequence ID" value="WOL13659.1"/>
    <property type="molecule type" value="Genomic_DNA"/>
</dbReference>